<evidence type="ECO:0008006" key="5">
    <source>
        <dbReference type="Google" id="ProtNLM"/>
    </source>
</evidence>
<evidence type="ECO:0000256" key="2">
    <source>
        <dbReference type="SAM" id="SignalP"/>
    </source>
</evidence>
<dbReference type="STRING" id="1314790.A0A1Y1YEI2"/>
<protein>
    <recommendedName>
        <fullName evidence="5">Extracellular membrane protein CFEM domain-containing protein</fullName>
    </recommendedName>
</protein>
<dbReference type="OrthoDB" id="5597238at2759"/>
<dbReference type="AlphaFoldDB" id="A0A1Y1YEI2"/>
<keyword evidence="2" id="KW-0732">Signal</keyword>
<gene>
    <name evidence="3" type="ORF">K493DRAFT_336906</name>
</gene>
<reference evidence="3 4" key="1">
    <citation type="submission" date="2016-07" db="EMBL/GenBank/DDBJ databases">
        <title>Pervasive Adenine N6-methylation of Active Genes in Fungi.</title>
        <authorList>
            <consortium name="DOE Joint Genome Institute"/>
            <person name="Mondo S.J."/>
            <person name="Dannebaum R.O."/>
            <person name="Kuo R.C."/>
            <person name="Labutti K."/>
            <person name="Haridas S."/>
            <person name="Kuo A."/>
            <person name="Salamov A."/>
            <person name="Ahrendt S.R."/>
            <person name="Lipzen A."/>
            <person name="Sullivan W."/>
            <person name="Andreopoulos W.B."/>
            <person name="Clum A."/>
            <person name="Lindquist E."/>
            <person name="Daum C."/>
            <person name="Ramamoorthy G.K."/>
            <person name="Gryganskyi A."/>
            <person name="Culley D."/>
            <person name="Magnuson J.K."/>
            <person name="James T.Y."/>
            <person name="O'Malley M.A."/>
            <person name="Stajich J.E."/>
            <person name="Spatafora J.W."/>
            <person name="Visel A."/>
            <person name="Grigoriev I.V."/>
        </authorList>
    </citation>
    <scope>NUCLEOTIDE SEQUENCE [LARGE SCALE GENOMIC DNA]</scope>
    <source>
        <strain evidence="3 4">CBS 931.73</strain>
    </source>
</reference>
<dbReference type="Proteomes" id="UP000193498">
    <property type="component" value="Unassembled WGS sequence"/>
</dbReference>
<keyword evidence="4" id="KW-1185">Reference proteome</keyword>
<feature type="compositionally biased region" description="Gly residues" evidence="1">
    <location>
        <begin position="109"/>
        <end position="118"/>
    </location>
</feature>
<evidence type="ECO:0000313" key="3">
    <source>
        <dbReference type="EMBL" id="ORX96451.1"/>
    </source>
</evidence>
<evidence type="ECO:0000256" key="1">
    <source>
        <dbReference type="SAM" id="MobiDB-lite"/>
    </source>
</evidence>
<feature type="signal peptide" evidence="2">
    <location>
        <begin position="1"/>
        <end position="22"/>
    </location>
</feature>
<organism evidence="3 4">
    <name type="scientific">Basidiobolus meristosporus CBS 931.73</name>
    <dbReference type="NCBI Taxonomy" id="1314790"/>
    <lineage>
        <taxon>Eukaryota</taxon>
        <taxon>Fungi</taxon>
        <taxon>Fungi incertae sedis</taxon>
        <taxon>Zoopagomycota</taxon>
        <taxon>Entomophthoromycotina</taxon>
        <taxon>Basidiobolomycetes</taxon>
        <taxon>Basidiobolales</taxon>
        <taxon>Basidiobolaceae</taxon>
        <taxon>Basidiobolus</taxon>
    </lineage>
</organism>
<evidence type="ECO:0000313" key="4">
    <source>
        <dbReference type="Proteomes" id="UP000193498"/>
    </source>
</evidence>
<proteinExistence type="predicted"/>
<sequence length="166" mass="16564">MKWIAQYTLFATLSALAAFGQSTTSTSSSAAASSTPLTPLESCIMQQNCAPADVACRAKCAQVPNPNASMVNSTINCVAQCDQSNAAAYAQCKNNCINTYYGPNPSGSTGNGSTGSGSGTNPTNGSGTSGSGNNTANGNTKPNSASYMMASTMALVGTLGAAFSLL</sequence>
<name>A0A1Y1YEI2_9FUNG</name>
<feature type="compositionally biased region" description="Low complexity" evidence="1">
    <location>
        <begin position="119"/>
        <end position="140"/>
    </location>
</feature>
<feature type="chain" id="PRO_5013073256" description="Extracellular membrane protein CFEM domain-containing protein" evidence="2">
    <location>
        <begin position="23"/>
        <end position="166"/>
    </location>
</feature>
<feature type="region of interest" description="Disordered" evidence="1">
    <location>
        <begin position="108"/>
        <end position="140"/>
    </location>
</feature>
<accession>A0A1Y1YEI2</accession>
<dbReference type="EMBL" id="MCFE01000154">
    <property type="protein sequence ID" value="ORX96451.1"/>
    <property type="molecule type" value="Genomic_DNA"/>
</dbReference>
<dbReference type="InParanoid" id="A0A1Y1YEI2"/>
<comment type="caution">
    <text evidence="3">The sequence shown here is derived from an EMBL/GenBank/DDBJ whole genome shotgun (WGS) entry which is preliminary data.</text>
</comment>